<protein>
    <submittedName>
        <fullName evidence="3">Methyltransferase domain-containing protein</fullName>
    </submittedName>
</protein>
<evidence type="ECO:0000313" key="3">
    <source>
        <dbReference type="EMBL" id="MDE4908531.1"/>
    </source>
</evidence>
<name>A0A9Q4PXE1_9EURY</name>
<dbReference type="EMBL" id="JAKELO010000002">
    <property type="protein sequence ID" value="MDE4908531.1"/>
    <property type="molecule type" value="Genomic_DNA"/>
</dbReference>
<dbReference type="PANTHER" id="PTHR43861">
    <property type="entry name" value="TRANS-ACONITATE 2-METHYLTRANSFERASE-RELATED"/>
    <property type="match status" value="1"/>
</dbReference>
<dbReference type="GO" id="GO:0008168">
    <property type="term" value="F:methyltransferase activity"/>
    <property type="evidence" value="ECO:0007669"/>
    <property type="project" value="UniProtKB-KW"/>
</dbReference>
<gene>
    <name evidence="3" type="ORF">L0665_07920</name>
</gene>
<proteinExistence type="predicted"/>
<sequence>MTKNPYVHGYGEEDSSRLVKQSVALEEILHADEDFPAGTQILEAGCGVGAQTVILAHRFPEAEILSVDISETYLAQAEERVKSFGYRNVTFRQADLAATDLPPESADHIFVCFVLEHIPEPEAALKNLCRALRPGGSVTVIEGDHGSAIFHPESPDARHVVDCLIELQHRSGGDGNIGRRLYPLLKDAGFSEVTVTPAPVYVDAGHPELVEGFIEKIFIAMVEASREASFRAGISDPVRWEAGISALRRTKEPGGTLFYSFFKANAVK</sequence>
<accession>A0A9Q4PXE1</accession>
<feature type="domain" description="Methyltransferase" evidence="2">
    <location>
        <begin position="41"/>
        <end position="136"/>
    </location>
</feature>
<dbReference type="Pfam" id="PF13649">
    <property type="entry name" value="Methyltransf_25"/>
    <property type="match status" value="1"/>
</dbReference>
<dbReference type="Proteomes" id="UP001143747">
    <property type="component" value="Unassembled WGS sequence"/>
</dbReference>
<reference evidence="3" key="1">
    <citation type="submission" date="2022-01" db="EMBL/GenBank/DDBJ databases">
        <title>Draft genome of Methanogenium marinum DSM 15558.</title>
        <authorList>
            <person name="Chen S.-C."/>
            <person name="You Y.-T."/>
        </authorList>
    </citation>
    <scope>NUCLEOTIDE SEQUENCE</scope>
    <source>
        <strain evidence="3">DSM 15558</strain>
    </source>
</reference>
<evidence type="ECO:0000313" key="4">
    <source>
        <dbReference type="Proteomes" id="UP001143747"/>
    </source>
</evidence>
<keyword evidence="3" id="KW-0489">Methyltransferase</keyword>
<dbReference type="CDD" id="cd02440">
    <property type="entry name" value="AdoMet_MTases"/>
    <property type="match status" value="1"/>
</dbReference>
<dbReference type="GO" id="GO:0032259">
    <property type="term" value="P:methylation"/>
    <property type="evidence" value="ECO:0007669"/>
    <property type="project" value="UniProtKB-KW"/>
</dbReference>
<dbReference type="Gene3D" id="6.10.140.1580">
    <property type="match status" value="1"/>
</dbReference>
<keyword evidence="4" id="KW-1185">Reference proteome</keyword>
<organism evidence="3 4">
    <name type="scientific">Methanogenium marinum</name>
    <dbReference type="NCBI Taxonomy" id="348610"/>
    <lineage>
        <taxon>Archaea</taxon>
        <taxon>Methanobacteriati</taxon>
        <taxon>Methanobacteriota</taxon>
        <taxon>Stenosarchaea group</taxon>
        <taxon>Methanomicrobia</taxon>
        <taxon>Methanomicrobiales</taxon>
        <taxon>Methanomicrobiaceae</taxon>
        <taxon>Methanogenium</taxon>
    </lineage>
</organism>
<keyword evidence="1" id="KW-0808">Transferase</keyword>
<dbReference type="InterPro" id="IPR041698">
    <property type="entry name" value="Methyltransf_25"/>
</dbReference>
<dbReference type="AlphaFoldDB" id="A0A9Q4PXE1"/>
<dbReference type="RefSeq" id="WP_274925157.1">
    <property type="nucleotide sequence ID" value="NZ_JAKELO010000002.1"/>
</dbReference>
<comment type="caution">
    <text evidence="3">The sequence shown here is derived from an EMBL/GenBank/DDBJ whole genome shotgun (WGS) entry which is preliminary data.</text>
</comment>
<dbReference type="SUPFAM" id="SSF53335">
    <property type="entry name" value="S-adenosyl-L-methionine-dependent methyltransferases"/>
    <property type="match status" value="1"/>
</dbReference>
<dbReference type="InterPro" id="IPR029063">
    <property type="entry name" value="SAM-dependent_MTases_sf"/>
</dbReference>
<evidence type="ECO:0000256" key="1">
    <source>
        <dbReference type="ARBA" id="ARBA00022679"/>
    </source>
</evidence>
<dbReference type="Gene3D" id="3.40.50.150">
    <property type="entry name" value="Vaccinia Virus protein VP39"/>
    <property type="match status" value="1"/>
</dbReference>
<evidence type="ECO:0000259" key="2">
    <source>
        <dbReference type="Pfam" id="PF13649"/>
    </source>
</evidence>